<dbReference type="Proteomes" id="UP000598360">
    <property type="component" value="Unassembled WGS sequence"/>
</dbReference>
<reference evidence="3" key="1">
    <citation type="submission" date="2020-10" db="EMBL/GenBank/DDBJ databases">
        <title>Diversity and distribution of actinomycetes associated with coral in the coast of Hainan.</title>
        <authorList>
            <person name="Li F."/>
        </authorList>
    </citation>
    <scope>NUCLEOTIDE SEQUENCE</scope>
    <source>
        <strain evidence="3">HNM0983</strain>
    </source>
</reference>
<name>A0A929B9J2_9PSEU</name>
<feature type="transmembrane region" description="Helical" evidence="2">
    <location>
        <begin position="42"/>
        <end position="60"/>
    </location>
</feature>
<accession>A0A929B9J2</accession>
<dbReference type="AlphaFoldDB" id="A0A929B9J2"/>
<dbReference type="RefSeq" id="WP_193929204.1">
    <property type="nucleotide sequence ID" value="NZ_JADEYC010000025.1"/>
</dbReference>
<feature type="transmembrane region" description="Helical" evidence="2">
    <location>
        <begin position="131"/>
        <end position="150"/>
    </location>
</feature>
<keyword evidence="2" id="KW-1133">Transmembrane helix</keyword>
<dbReference type="EMBL" id="JADEYC010000025">
    <property type="protein sequence ID" value="MBE9375754.1"/>
    <property type="molecule type" value="Genomic_DNA"/>
</dbReference>
<evidence type="ECO:0000256" key="2">
    <source>
        <dbReference type="SAM" id="Phobius"/>
    </source>
</evidence>
<organism evidence="3 4">
    <name type="scientific">Saccharopolyspora montiporae</name>
    <dbReference type="NCBI Taxonomy" id="2781240"/>
    <lineage>
        <taxon>Bacteria</taxon>
        <taxon>Bacillati</taxon>
        <taxon>Actinomycetota</taxon>
        <taxon>Actinomycetes</taxon>
        <taxon>Pseudonocardiales</taxon>
        <taxon>Pseudonocardiaceae</taxon>
        <taxon>Saccharopolyspora</taxon>
    </lineage>
</organism>
<feature type="region of interest" description="Disordered" evidence="1">
    <location>
        <begin position="1"/>
        <end position="21"/>
    </location>
</feature>
<feature type="transmembrane region" description="Helical" evidence="2">
    <location>
        <begin position="66"/>
        <end position="86"/>
    </location>
</feature>
<sequence length="162" mass="16181">MSEASDPAPTRPAGDPAGGAAAAPGPHAAVIRTLAAAMLRTAVLPVSLVVVLAAVVASLFAGVPGLLGAVIAGAASSAAALFTLWLMRLTAGMAPMFVMGASLGGYFVKMFALLLVMTAVGGVPAVHRESLAFTFLVTVLVWATAQAVAFRRTKIPTIVPGS</sequence>
<protein>
    <recommendedName>
        <fullName evidence="5">ATP synthase protein I</fullName>
    </recommendedName>
</protein>
<comment type="caution">
    <text evidence="3">The sequence shown here is derived from an EMBL/GenBank/DDBJ whole genome shotgun (WGS) entry which is preliminary data.</text>
</comment>
<keyword evidence="2" id="KW-0812">Transmembrane</keyword>
<gene>
    <name evidence="3" type="ORF">IQ251_14970</name>
</gene>
<keyword evidence="4" id="KW-1185">Reference proteome</keyword>
<evidence type="ECO:0000256" key="1">
    <source>
        <dbReference type="SAM" id="MobiDB-lite"/>
    </source>
</evidence>
<evidence type="ECO:0008006" key="5">
    <source>
        <dbReference type="Google" id="ProtNLM"/>
    </source>
</evidence>
<feature type="compositionally biased region" description="Low complexity" evidence="1">
    <location>
        <begin position="7"/>
        <end position="21"/>
    </location>
</feature>
<proteinExistence type="predicted"/>
<evidence type="ECO:0000313" key="3">
    <source>
        <dbReference type="EMBL" id="MBE9375754.1"/>
    </source>
</evidence>
<keyword evidence="2" id="KW-0472">Membrane</keyword>
<evidence type="ECO:0000313" key="4">
    <source>
        <dbReference type="Proteomes" id="UP000598360"/>
    </source>
</evidence>